<sequence>VNIKSELNGTKTKAVSGGLALPGFMRPCPPAVGLGNSNLLRTTTPVAAPEDQAARHPDAGALCGSTMPILEVHPKDSRTVLELNVRVVSAAGTSDRSGGLTPPSYQPEPDLSYDRKILRAHIVHFPQNVGGSQRKGGTTQVTPQRLLNQQLIIKYTCLKDGVSTIMVTLH</sequence>
<feature type="non-terminal residue" evidence="1">
    <location>
        <position position="1"/>
    </location>
</feature>
<gene>
    <name evidence="1" type="ORF">PGLA1383_LOCUS10430</name>
</gene>
<organism evidence="1 2">
    <name type="scientific">Polarella glacialis</name>
    <name type="common">Dinoflagellate</name>
    <dbReference type="NCBI Taxonomy" id="89957"/>
    <lineage>
        <taxon>Eukaryota</taxon>
        <taxon>Sar</taxon>
        <taxon>Alveolata</taxon>
        <taxon>Dinophyceae</taxon>
        <taxon>Suessiales</taxon>
        <taxon>Suessiaceae</taxon>
        <taxon>Polarella</taxon>
    </lineage>
</organism>
<comment type="caution">
    <text evidence="1">The sequence shown here is derived from an EMBL/GenBank/DDBJ whole genome shotgun (WGS) entry which is preliminary data.</text>
</comment>
<evidence type="ECO:0000313" key="2">
    <source>
        <dbReference type="Proteomes" id="UP000654075"/>
    </source>
</evidence>
<dbReference type="AlphaFoldDB" id="A0A813DSV2"/>
<reference evidence="1" key="1">
    <citation type="submission" date="2021-02" db="EMBL/GenBank/DDBJ databases">
        <authorList>
            <person name="Dougan E. K."/>
            <person name="Rhodes N."/>
            <person name="Thang M."/>
            <person name="Chan C."/>
        </authorList>
    </citation>
    <scope>NUCLEOTIDE SEQUENCE</scope>
</reference>
<dbReference type="Proteomes" id="UP000654075">
    <property type="component" value="Unassembled WGS sequence"/>
</dbReference>
<protein>
    <submittedName>
        <fullName evidence="1">Uncharacterized protein</fullName>
    </submittedName>
</protein>
<evidence type="ECO:0000313" key="1">
    <source>
        <dbReference type="EMBL" id="CAE8591767.1"/>
    </source>
</evidence>
<dbReference type="EMBL" id="CAJNNV010005202">
    <property type="protein sequence ID" value="CAE8591767.1"/>
    <property type="molecule type" value="Genomic_DNA"/>
</dbReference>
<accession>A0A813DSV2</accession>
<name>A0A813DSV2_POLGL</name>
<feature type="non-terminal residue" evidence="1">
    <location>
        <position position="170"/>
    </location>
</feature>
<keyword evidence="2" id="KW-1185">Reference proteome</keyword>
<proteinExistence type="predicted"/>
<dbReference type="OrthoDB" id="407678at2759"/>